<dbReference type="SMART" id="SM00355">
    <property type="entry name" value="ZnF_C2H2"/>
    <property type="match status" value="3"/>
</dbReference>
<evidence type="ECO:0000256" key="3">
    <source>
        <dbReference type="ARBA" id="ARBA00022737"/>
    </source>
</evidence>
<evidence type="ECO:0000256" key="7">
    <source>
        <dbReference type="PROSITE-ProRule" id="PRU00042"/>
    </source>
</evidence>
<keyword evidence="12" id="KW-1185">Reference proteome</keyword>
<dbReference type="GO" id="GO:0005634">
    <property type="term" value="C:nucleus"/>
    <property type="evidence" value="ECO:0007669"/>
    <property type="project" value="UniProtKB-SubCell"/>
</dbReference>
<dbReference type="EMBL" id="EAAA01002051">
    <property type="status" value="NOT_ANNOTATED_CDS"/>
    <property type="molecule type" value="Genomic_DNA"/>
</dbReference>
<dbReference type="RefSeq" id="NP_001122378.1">
    <property type="nucleotide sequence ID" value="NM_001128906.1"/>
</dbReference>
<dbReference type="PANTHER" id="PTHR23235">
    <property type="entry name" value="KRUEPPEL-LIKE TRANSCRIPTION FACTOR"/>
    <property type="match status" value="1"/>
</dbReference>
<accession>Q1RL89</accession>
<feature type="region of interest" description="Disordered" evidence="8">
    <location>
        <begin position="648"/>
        <end position="672"/>
    </location>
</feature>
<dbReference type="PANTHER" id="PTHR23235:SF120">
    <property type="entry name" value="KRUPPEL-LIKE FACTOR 15"/>
    <property type="match status" value="1"/>
</dbReference>
<dbReference type="Pfam" id="PF00096">
    <property type="entry name" value="zf-C2H2"/>
    <property type="match status" value="3"/>
</dbReference>
<dbReference type="GO" id="GO:0008270">
    <property type="term" value="F:zinc ion binding"/>
    <property type="evidence" value="ECO:0007669"/>
    <property type="project" value="UniProtKB-KW"/>
</dbReference>
<sequence length="672" mass="73311">MKDSDDALLDLLLSDPGSNENSGFSTEPNPSKQTSSFPHKVSTQFITSPSGSDLLKPLSPSIYLTPSFTNTSDEHLEDILSQDFEKGNGTKTKSAFTNTFVCDSNNNNLLCKHESDSLFPWSFQATTEHHGSIHKNENEWSGTSPTPVTDASVTQSNAGVGTSCLNWNEGMPLSLPAIPRNSSLANALKDFDKTYQKVKLKNEMSDKKRDSQSLNDAFVAYNIDNDSSNFAPSYSRSSFRALLSDPEDSLDAPLSFTANNHFDHRIDNGPNCCINTYSTSTHTNVSSIAKSITTSTSVITVEEKPSTALVNNFDDSLFKMGNQVDGSNFTISTTSQCINEQSVGFSTMNTVDLKPKVCASCKSLVDVNYFNGSELQLCLTCASSLKMSTETVQNECTVPVSRSSQTNEQSSIAHLVALNTPSSLSTTPLFIFVQGKLIPITIAQMPTNSCNQLGSSSTSIPSNTSHDKPSSGASTSCLMTNNDAQNKTDQNFKRNEDISQKNLVKIAPLPVIKAQPGSCVMIAGIASGSHFVNQGGLPMDYNLQKQVKTTKPNEDALRIHVCTYPGCTKKYTKSSHLKAHVRRHTGEKPYVCKWPSCGWKFSRSDELARHKRSHEGIKPYPCPVCNKRFSRSDHLAKHVKIHKNKQKVPTLNSSEVSNRPTSVTTVASISTL</sequence>
<dbReference type="AlphaFoldDB" id="Q1RL89"/>
<reference evidence="11" key="3">
    <citation type="journal article" date="2008" name="Genome Biol.">
        <title>Improved genome assembly and evidence-based global gene model set for the chordate Ciona intestinalis: new insight into intron and operon populations.</title>
        <authorList>
            <person name="Satou Y."/>
            <person name="Mineta K."/>
            <person name="Ogasawara M."/>
            <person name="Sasakura Y."/>
            <person name="Shoguchi E."/>
            <person name="Ueno K."/>
            <person name="Yamada L."/>
            <person name="Matsumoto J."/>
            <person name="Wasserscheid J."/>
            <person name="Dewar K."/>
            <person name="Wiley G.B."/>
            <person name="Macmil S.L."/>
            <person name="Roe B.A."/>
            <person name="Zeller R.W."/>
            <person name="Hastings K.E."/>
            <person name="Lemaire P."/>
            <person name="Lindquist E."/>
            <person name="Endo T."/>
            <person name="Hotta K."/>
            <person name="Inaba K."/>
        </authorList>
    </citation>
    <scope>NUCLEOTIDE SEQUENCE [LARGE SCALE GENOMIC DNA]</scope>
    <source>
        <strain evidence="11">wild type</strain>
    </source>
</reference>
<reference evidence="12" key="1">
    <citation type="journal article" date="2002" name="Science">
        <title>The draft genome of Ciona intestinalis: insights into chordate and vertebrate origins.</title>
        <authorList>
            <person name="Dehal P."/>
            <person name="Satou Y."/>
            <person name="Campbell R.K."/>
            <person name="Chapman J."/>
            <person name="Degnan B."/>
            <person name="De Tomaso A."/>
            <person name="Davidson B."/>
            <person name="Di Gregorio A."/>
            <person name="Gelpke M."/>
            <person name="Goodstein D.M."/>
            <person name="Harafuji N."/>
            <person name="Hastings K.E."/>
            <person name="Ho I."/>
            <person name="Hotta K."/>
            <person name="Huang W."/>
            <person name="Kawashima T."/>
            <person name="Lemaire P."/>
            <person name="Martinez D."/>
            <person name="Meinertzhagen I.A."/>
            <person name="Necula S."/>
            <person name="Nonaka M."/>
            <person name="Putnam N."/>
            <person name="Rash S."/>
            <person name="Saiga H."/>
            <person name="Satake M."/>
            <person name="Terry A."/>
            <person name="Yamada L."/>
            <person name="Wang H.G."/>
            <person name="Awazu S."/>
            <person name="Azumi K."/>
            <person name="Boore J."/>
            <person name="Branno M."/>
            <person name="Chin-Bow S."/>
            <person name="DeSantis R."/>
            <person name="Doyle S."/>
            <person name="Francino P."/>
            <person name="Keys D.N."/>
            <person name="Haga S."/>
            <person name="Hayashi H."/>
            <person name="Hino K."/>
            <person name="Imai K.S."/>
            <person name="Inaba K."/>
            <person name="Kano S."/>
            <person name="Kobayashi K."/>
            <person name="Kobayashi M."/>
            <person name="Lee B.I."/>
            <person name="Makabe K.W."/>
            <person name="Manohar C."/>
            <person name="Matassi G."/>
            <person name="Medina M."/>
            <person name="Mochizuki Y."/>
            <person name="Mount S."/>
            <person name="Morishita T."/>
            <person name="Miura S."/>
            <person name="Nakayama A."/>
            <person name="Nishizaka S."/>
            <person name="Nomoto H."/>
            <person name="Ohta F."/>
            <person name="Oishi K."/>
            <person name="Rigoutsos I."/>
            <person name="Sano M."/>
            <person name="Sasaki A."/>
            <person name="Sasakura Y."/>
            <person name="Shoguchi E."/>
            <person name="Shin-i T."/>
            <person name="Spagnuolo A."/>
            <person name="Stainier D."/>
            <person name="Suzuki M.M."/>
            <person name="Tassy O."/>
            <person name="Takatori N."/>
            <person name="Tokuoka M."/>
            <person name="Yagi K."/>
            <person name="Yoshizaki F."/>
            <person name="Wada S."/>
            <person name="Zhang C."/>
            <person name="Hyatt P.D."/>
            <person name="Larimer F."/>
            <person name="Detter C."/>
            <person name="Doggett N."/>
            <person name="Glavina T."/>
            <person name="Hawkins T."/>
            <person name="Richardson P."/>
            <person name="Lucas S."/>
            <person name="Kohara Y."/>
            <person name="Levine M."/>
            <person name="Satoh N."/>
            <person name="Rokhsar D.S."/>
        </authorList>
    </citation>
    <scope>NUCLEOTIDE SEQUENCE [LARGE SCALE GENOMIC DNA]</scope>
</reference>
<dbReference type="FunFam" id="3.30.160.60:FF:003734">
    <property type="entry name" value="Kruppel-Like Factor (Zinc finger protein)"/>
    <property type="match status" value="1"/>
</dbReference>
<dbReference type="Ensembl" id="ENSCINT00000015361.3">
    <property type="protein sequence ID" value="ENSCINP00000015361.3"/>
    <property type="gene ID" value="ENSCING00000007493.3"/>
</dbReference>
<dbReference type="InterPro" id="IPR036236">
    <property type="entry name" value="Znf_C2H2_sf"/>
</dbReference>
<gene>
    <name evidence="10" type="primary">Ci-ZF(C2H2)-132</name>
    <name evidence="11" type="synonym">zf(c2h2)-132</name>
</gene>
<feature type="compositionally biased region" description="Polar residues" evidence="8">
    <location>
        <begin position="471"/>
        <end position="489"/>
    </location>
</feature>
<feature type="region of interest" description="Disordered" evidence="8">
    <location>
        <begin position="130"/>
        <end position="150"/>
    </location>
</feature>
<dbReference type="Gene3D" id="3.30.160.60">
    <property type="entry name" value="Classic Zinc Finger"/>
    <property type="match status" value="3"/>
</dbReference>
<proteinExistence type="evidence at transcript level"/>
<name>Q1RL89_CIOIN</name>
<feature type="region of interest" description="Disordered" evidence="8">
    <location>
        <begin position="453"/>
        <end position="495"/>
    </location>
</feature>
<dbReference type="HOGENOM" id="CLU_408786_0_0_1"/>
<keyword evidence="3" id="KW-0677">Repeat</keyword>
<dbReference type="SUPFAM" id="SSF57667">
    <property type="entry name" value="beta-beta-alpha zinc fingers"/>
    <property type="match status" value="2"/>
</dbReference>
<reference evidence="11" key="4">
    <citation type="submission" date="2025-05" db="UniProtKB">
        <authorList>
            <consortium name="Ensembl"/>
        </authorList>
    </citation>
    <scope>IDENTIFICATION</scope>
</reference>
<feature type="compositionally biased region" description="Polar residues" evidence="8">
    <location>
        <begin position="16"/>
        <end position="43"/>
    </location>
</feature>
<dbReference type="FunFam" id="3.30.160.60:FF:000018">
    <property type="entry name" value="Krueppel-like factor 15"/>
    <property type="match status" value="1"/>
</dbReference>
<dbReference type="InterPro" id="IPR013087">
    <property type="entry name" value="Znf_C2H2_type"/>
</dbReference>
<accession>F6XW09</accession>
<accession>A0A1W2VU39</accession>
<feature type="compositionally biased region" description="Low complexity" evidence="8">
    <location>
        <begin position="455"/>
        <end position="464"/>
    </location>
</feature>
<dbReference type="GeneID" id="100169925"/>
<dbReference type="PROSITE" id="PS00028">
    <property type="entry name" value="ZINC_FINGER_C2H2_1"/>
    <property type="match status" value="3"/>
</dbReference>
<dbReference type="STRING" id="7719.ENSCINP00000015361"/>
<evidence type="ECO:0000313" key="12">
    <source>
        <dbReference type="Proteomes" id="UP000008144"/>
    </source>
</evidence>
<dbReference type="CTD" id="100169925"/>
<evidence type="ECO:0000313" key="11">
    <source>
        <dbReference type="Ensembl" id="ENSCINP00000015361.3"/>
    </source>
</evidence>
<evidence type="ECO:0000313" key="10">
    <source>
        <dbReference type="EMBL" id="FAA00176.1"/>
    </source>
</evidence>
<evidence type="ECO:0000256" key="8">
    <source>
        <dbReference type="SAM" id="MobiDB-lite"/>
    </source>
</evidence>
<dbReference type="Proteomes" id="UP000008144">
    <property type="component" value="Chromosome 5"/>
</dbReference>
<evidence type="ECO:0000256" key="1">
    <source>
        <dbReference type="ARBA" id="ARBA00004123"/>
    </source>
</evidence>
<protein>
    <submittedName>
        <fullName evidence="10 11">Zinc finger protein</fullName>
    </submittedName>
</protein>
<evidence type="ECO:0000256" key="2">
    <source>
        <dbReference type="ARBA" id="ARBA00022723"/>
    </source>
</evidence>
<reference evidence="10" key="2">
    <citation type="journal article" date="2006" name="Dev. Biol.">
        <title>Systematic analysis of embryonic expression profiles of zinc finger genes in Ciona intestinalis.</title>
        <authorList>
            <person name="Miwata K."/>
            <person name="Chiba T."/>
            <person name="Horii R."/>
            <person name="Yamada L."/>
            <person name="Kubo A."/>
            <person name="Miyamura D."/>
            <person name="Satoh N."/>
            <person name="Satou Y."/>
        </authorList>
    </citation>
    <scope>NUCLEOTIDE SEQUENCE</scope>
</reference>
<keyword evidence="4 7" id="KW-0863">Zinc-finger</keyword>
<dbReference type="GO" id="GO:0006357">
    <property type="term" value="P:regulation of transcription by RNA polymerase II"/>
    <property type="evidence" value="ECO:0000318"/>
    <property type="project" value="GO_Central"/>
</dbReference>
<organism evidence="10">
    <name type="scientific">Ciona intestinalis</name>
    <name type="common">Transparent sea squirt</name>
    <name type="synonym">Ascidia intestinalis</name>
    <dbReference type="NCBI Taxonomy" id="7719"/>
    <lineage>
        <taxon>Eukaryota</taxon>
        <taxon>Metazoa</taxon>
        <taxon>Chordata</taxon>
        <taxon>Tunicata</taxon>
        <taxon>Ascidiacea</taxon>
        <taxon>Phlebobranchia</taxon>
        <taxon>Cionidae</taxon>
        <taxon>Ciona</taxon>
    </lineage>
</organism>
<evidence type="ECO:0000259" key="9">
    <source>
        <dbReference type="PROSITE" id="PS50157"/>
    </source>
</evidence>
<dbReference type="GeneTree" id="ENSGT00940000156977"/>
<dbReference type="GO" id="GO:0000978">
    <property type="term" value="F:RNA polymerase II cis-regulatory region sequence-specific DNA binding"/>
    <property type="evidence" value="ECO:0000318"/>
    <property type="project" value="GO_Central"/>
</dbReference>
<dbReference type="PROSITE" id="PS50157">
    <property type="entry name" value="ZINC_FINGER_C2H2_2"/>
    <property type="match status" value="3"/>
</dbReference>
<keyword evidence="6" id="KW-0539">Nucleus</keyword>
<keyword evidence="2" id="KW-0479">Metal-binding</keyword>
<feature type="domain" description="C2H2-type" evidence="9">
    <location>
        <begin position="590"/>
        <end position="619"/>
    </location>
</feature>
<feature type="region of interest" description="Disordered" evidence="8">
    <location>
        <begin position="1"/>
        <end position="43"/>
    </location>
</feature>
<dbReference type="FunFam" id="3.30.160.60:FF:001182">
    <property type="entry name" value="Zinc finger, C2H2 type"/>
    <property type="match status" value="1"/>
</dbReference>
<evidence type="ECO:0000256" key="5">
    <source>
        <dbReference type="ARBA" id="ARBA00022833"/>
    </source>
</evidence>
<feature type="domain" description="C2H2-type" evidence="9">
    <location>
        <begin position="560"/>
        <end position="589"/>
    </location>
</feature>
<dbReference type="GO" id="GO:0000981">
    <property type="term" value="F:DNA-binding transcription factor activity, RNA polymerase II-specific"/>
    <property type="evidence" value="ECO:0000318"/>
    <property type="project" value="GO_Central"/>
</dbReference>
<evidence type="ECO:0000256" key="4">
    <source>
        <dbReference type="ARBA" id="ARBA00022771"/>
    </source>
</evidence>
<dbReference type="EMBL" id="BR000145">
    <property type="protein sequence ID" value="FAA00176.1"/>
    <property type="molecule type" value="mRNA"/>
</dbReference>
<comment type="subcellular location">
    <subcellularLocation>
        <location evidence="1">Nucleus</location>
    </subcellularLocation>
</comment>
<dbReference type="KEGG" id="cin:100169925"/>
<dbReference type="OrthoDB" id="4748970at2759"/>
<evidence type="ECO:0000256" key="6">
    <source>
        <dbReference type="ARBA" id="ARBA00023242"/>
    </source>
</evidence>
<feature type="compositionally biased region" description="Polar residues" evidence="8">
    <location>
        <begin position="139"/>
        <end position="150"/>
    </location>
</feature>
<feature type="domain" description="C2H2-type" evidence="9">
    <location>
        <begin position="620"/>
        <end position="647"/>
    </location>
</feature>
<keyword evidence="5" id="KW-0862">Zinc</keyword>